<dbReference type="Proteomes" id="UP000663923">
    <property type="component" value="Chromosome"/>
</dbReference>
<evidence type="ECO:0000259" key="5">
    <source>
        <dbReference type="PROSITE" id="PS51891"/>
    </source>
</evidence>
<keyword evidence="2" id="KW-0479">Metal-binding</keyword>
<comment type="similarity">
    <text evidence="1">Belongs to the Gfa family.</text>
</comment>
<evidence type="ECO:0000256" key="4">
    <source>
        <dbReference type="ARBA" id="ARBA00023239"/>
    </source>
</evidence>
<dbReference type="EMBL" id="CP071794">
    <property type="protein sequence ID" value="QTD56558.1"/>
    <property type="molecule type" value="Genomic_DNA"/>
</dbReference>
<keyword evidence="3" id="KW-0862">Zinc</keyword>
<sequence length="133" mass="14348">MAEGGCYCGSVRFEISGEPVNQSICHCRDCQKSSGAASVAWIMLGQDEFSITNGELKAVEGQGGAQRLFCANCGTGIAYKNANILPGMVDIQTATLDMPDAYIPEMNIQLAEQIGWEKTAHEIPGFDRFPPQE</sequence>
<name>A0ABX7T4P2_9SPHN</name>
<feature type="domain" description="CENP-V/GFA" evidence="5">
    <location>
        <begin position="2"/>
        <end position="112"/>
    </location>
</feature>
<proteinExistence type="inferred from homology"/>
<dbReference type="PANTHER" id="PTHR33337">
    <property type="entry name" value="GFA DOMAIN-CONTAINING PROTEIN"/>
    <property type="match status" value="1"/>
</dbReference>
<keyword evidence="4" id="KW-0456">Lyase</keyword>
<evidence type="ECO:0000256" key="2">
    <source>
        <dbReference type="ARBA" id="ARBA00022723"/>
    </source>
</evidence>
<dbReference type="Pfam" id="PF04828">
    <property type="entry name" value="GFA"/>
    <property type="match status" value="1"/>
</dbReference>
<dbReference type="PROSITE" id="PS51891">
    <property type="entry name" value="CENP_V_GFA"/>
    <property type="match status" value="1"/>
</dbReference>
<protein>
    <submittedName>
        <fullName evidence="6">GFA family protein</fullName>
    </submittedName>
</protein>
<reference evidence="6 7" key="1">
    <citation type="submission" date="2021-03" db="EMBL/GenBank/DDBJ databases">
        <title>Complete genome of Parasphingorhabdus_sp.JHSY0214.</title>
        <authorList>
            <person name="Yoo J.H."/>
            <person name="Bae J.W."/>
        </authorList>
    </citation>
    <scope>NUCLEOTIDE SEQUENCE [LARGE SCALE GENOMIC DNA]</scope>
    <source>
        <strain evidence="6 7">JHSY0214</strain>
    </source>
</reference>
<organism evidence="6 7">
    <name type="scientific">Parasphingorhabdus cellanae</name>
    <dbReference type="NCBI Taxonomy" id="2806553"/>
    <lineage>
        <taxon>Bacteria</taxon>
        <taxon>Pseudomonadati</taxon>
        <taxon>Pseudomonadota</taxon>
        <taxon>Alphaproteobacteria</taxon>
        <taxon>Sphingomonadales</taxon>
        <taxon>Sphingomonadaceae</taxon>
        <taxon>Parasphingorhabdus</taxon>
    </lineage>
</organism>
<evidence type="ECO:0000256" key="3">
    <source>
        <dbReference type="ARBA" id="ARBA00022833"/>
    </source>
</evidence>
<dbReference type="Gene3D" id="3.90.1590.10">
    <property type="entry name" value="glutathione-dependent formaldehyde- activating enzyme (gfa)"/>
    <property type="match status" value="1"/>
</dbReference>
<evidence type="ECO:0000256" key="1">
    <source>
        <dbReference type="ARBA" id="ARBA00005495"/>
    </source>
</evidence>
<dbReference type="InterPro" id="IPR011057">
    <property type="entry name" value="Mss4-like_sf"/>
</dbReference>
<evidence type="ECO:0000313" key="7">
    <source>
        <dbReference type="Proteomes" id="UP000663923"/>
    </source>
</evidence>
<dbReference type="RefSeq" id="WP_207988377.1">
    <property type="nucleotide sequence ID" value="NZ_CP071794.1"/>
</dbReference>
<keyword evidence="7" id="KW-1185">Reference proteome</keyword>
<evidence type="ECO:0000313" key="6">
    <source>
        <dbReference type="EMBL" id="QTD56558.1"/>
    </source>
</evidence>
<dbReference type="SUPFAM" id="SSF51316">
    <property type="entry name" value="Mss4-like"/>
    <property type="match status" value="1"/>
</dbReference>
<gene>
    <name evidence="6" type="ORF">J4G78_02900</name>
</gene>
<accession>A0ABX7T4P2</accession>
<dbReference type="PANTHER" id="PTHR33337:SF40">
    <property type="entry name" value="CENP-V_GFA DOMAIN-CONTAINING PROTEIN-RELATED"/>
    <property type="match status" value="1"/>
</dbReference>
<dbReference type="InterPro" id="IPR006913">
    <property type="entry name" value="CENP-V/GFA"/>
</dbReference>